<dbReference type="Proteomes" id="UP000001542">
    <property type="component" value="Unassembled WGS sequence"/>
</dbReference>
<feature type="transmembrane region" description="Helical" evidence="1">
    <location>
        <begin position="958"/>
        <end position="984"/>
    </location>
</feature>
<dbReference type="EMBL" id="DS113182">
    <property type="protein sequence ID" value="EAY22665.1"/>
    <property type="molecule type" value="Genomic_DNA"/>
</dbReference>
<keyword evidence="1" id="KW-0812">Transmembrane</keyword>
<name>A2DA17_TRIV3</name>
<accession>A2DA17</accession>
<gene>
    <name evidence="2" type="ORF">TVAG_475930</name>
</gene>
<dbReference type="InParanoid" id="A2DA17"/>
<dbReference type="VEuPathDB" id="TrichDB:TVAGG3_0265910"/>
<dbReference type="RefSeq" id="XP_001583651.1">
    <property type="nucleotide sequence ID" value="XM_001583601.1"/>
</dbReference>
<keyword evidence="1" id="KW-1133">Transmembrane helix</keyword>
<dbReference type="KEGG" id="tva:5468223"/>
<proteinExistence type="predicted"/>
<reference evidence="2" key="1">
    <citation type="submission" date="2006-10" db="EMBL/GenBank/DDBJ databases">
        <authorList>
            <person name="Amadeo P."/>
            <person name="Zhao Q."/>
            <person name="Wortman J."/>
            <person name="Fraser-Liggett C."/>
            <person name="Carlton J."/>
        </authorList>
    </citation>
    <scope>NUCLEOTIDE SEQUENCE</scope>
    <source>
        <strain evidence="2">G3</strain>
    </source>
</reference>
<keyword evidence="1" id="KW-0472">Membrane</keyword>
<evidence type="ECO:0000313" key="3">
    <source>
        <dbReference type="Proteomes" id="UP000001542"/>
    </source>
</evidence>
<evidence type="ECO:0000256" key="1">
    <source>
        <dbReference type="SAM" id="Phobius"/>
    </source>
</evidence>
<dbReference type="AlphaFoldDB" id="A2DA17"/>
<organism evidence="2 3">
    <name type="scientific">Trichomonas vaginalis (strain ATCC PRA-98 / G3)</name>
    <dbReference type="NCBI Taxonomy" id="412133"/>
    <lineage>
        <taxon>Eukaryota</taxon>
        <taxon>Metamonada</taxon>
        <taxon>Parabasalia</taxon>
        <taxon>Trichomonadida</taxon>
        <taxon>Trichomonadidae</taxon>
        <taxon>Trichomonas</taxon>
    </lineage>
</organism>
<dbReference type="VEuPathDB" id="TrichDB:TVAG_475930"/>
<evidence type="ECO:0000313" key="2">
    <source>
        <dbReference type="EMBL" id="EAY22665.1"/>
    </source>
</evidence>
<sequence>MLFLYLLAERNVTQYCYRVEKEGLPQCNEGDIKVASIQEFYDTINESEMVNLRIICDSTSVVDISSAKLKDAEIDFSGVEGTEINFHLDNQTECRLDAIGFKNITVKLDCQEYITFRHIFLVGTKFTFSTPSVTIRAHKIHSDLSSISYFAKANTTEFHLTSAEGLPDSSTEIFVSTILEIEAQHKDSSMSIGIDNLEMTYGSTVIDFSMKTSTQVTINHNTPGVVMKTFVHNVQYNKSTDSVYTINVANGAINELSYDYFYSVSAPAVRSYLGDKATLSISNTNSQASIFVQGDATLDLKDSRNDCGFSDLTILTNGSLLIQNSPSIKTMSFFNYLSLNGLGNVRAANPVDVTVPNVELHQTLMVNNLFENINLKNVLKFVQEDAVSNIPSISFAKDSRFKYNYNMQTNSHVTFNNFDFKGTAEMYYTDSSVPTDEDAQHLVDSPLYAFCTTSNYDCNDWNIAATSQDIDGLTPSTSILKPICRKTNGYICAGFQYDDTPGKIFPQICYAQESYMCPKSTIWVNSTSSQKISSLVSNKVRSIKVKTMESMEQGFFDFSGLKQMTPISIKGLTGSVNVSLRIDPKESMISELTLSNGVYDFVGNNKINLPYIEFGQSSNLAEHARSNVKFSSTTVVAISIEVLNEFDASSIKNAVIPIYNPVEITFTEDGWTFKVDFEYNVTAKSYSIPLWIDTAGSISLKSNPSVKNTIPLKLMARKGVNSYSVFIGDGFKEGQKAITLLDDSYAKIHTKSRYLPFEFSGDKNNFAIVEGISGVQEYFLGDLKLTETTLNPDMEIPGRVVVNTLEAGGTVYLNGSLTINELILGDSAKIDMTDVIIKQNNLTIPKLGSMAAIKSTLPKNIRIMTTPNDSGTLQVGDDSTKMPESIIVDWSVDSVPSDGLNQKVPLIFCHSNTATLSKIISLTNTTKKVGKKEVTVKLEFQDFQVSLLYSAPRDKSTVMIAIGITALTVIVIASLVGLISYLICCRKHMKRDLKLLSAETLLQGGPQF</sequence>
<protein>
    <submittedName>
        <fullName evidence="2">Uncharacterized protein</fullName>
    </submittedName>
</protein>
<reference evidence="2" key="2">
    <citation type="journal article" date="2007" name="Science">
        <title>Draft genome sequence of the sexually transmitted pathogen Trichomonas vaginalis.</title>
        <authorList>
            <person name="Carlton J.M."/>
            <person name="Hirt R.P."/>
            <person name="Silva J.C."/>
            <person name="Delcher A.L."/>
            <person name="Schatz M."/>
            <person name="Zhao Q."/>
            <person name="Wortman J.R."/>
            <person name="Bidwell S.L."/>
            <person name="Alsmark U.C.M."/>
            <person name="Besteiro S."/>
            <person name="Sicheritz-Ponten T."/>
            <person name="Noel C.J."/>
            <person name="Dacks J.B."/>
            <person name="Foster P.G."/>
            <person name="Simillion C."/>
            <person name="Van de Peer Y."/>
            <person name="Miranda-Saavedra D."/>
            <person name="Barton G.J."/>
            <person name="Westrop G.D."/>
            <person name="Mueller S."/>
            <person name="Dessi D."/>
            <person name="Fiori P.L."/>
            <person name="Ren Q."/>
            <person name="Paulsen I."/>
            <person name="Zhang H."/>
            <person name="Bastida-Corcuera F.D."/>
            <person name="Simoes-Barbosa A."/>
            <person name="Brown M.T."/>
            <person name="Hayes R.D."/>
            <person name="Mukherjee M."/>
            <person name="Okumura C.Y."/>
            <person name="Schneider R."/>
            <person name="Smith A.J."/>
            <person name="Vanacova S."/>
            <person name="Villalvazo M."/>
            <person name="Haas B.J."/>
            <person name="Pertea M."/>
            <person name="Feldblyum T.V."/>
            <person name="Utterback T.R."/>
            <person name="Shu C.L."/>
            <person name="Osoegawa K."/>
            <person name="de Jong P.J."/>
            <person name="Hrdy I."/>
            <person name="Horvathova L."/>
            <person name="Zubacova Z."/>
            <person name="Dolezal P."/>
            <person name="Malik S.B."/>
            <person name="Logsdon J.M. Jr."/>
            <person name="Henze K."/>
            <person name="Gupta A."/>
            <person name="Wang C.C."/>
            <person name="Dunne R.L."/>
            <person name="Upcroft J.A."/>
            <person name="Upcroft P."/>
            <person name="White O."/>
            <person name="Salzberg S.L."/>
            <person name="Tang P."/>
            <person name="Chiu C.-H."/>
            <person name="Lee Y.-S."/>
            <person name="Embley T.M."/>
            <person name="Coombs G.H."/>
            <person name="Mottram J.C."/>
            <person name="Tachezy J."/>
            <person name="Fraser-Liggett C.M."/>
            <person name="Johnson P.J."/>
        </authorList>
    </citation>
    <scope>NUCLEOTIDE SEQUENCE [LARGE SCALE GENOMIC DNA]</scope>
    <source>
        <strain evidence="2">G3</strain>
    </source>
</reference>
<keyword evidence="3" id="KW-1185">Reference proteome</keyword>